<sequence>MPMVKSLLQRINNTPTKLFAAAFSAAALTLSATQLWAGPTPADLSESPFALTSQMLEEWQDGDLIVFVRHLERCSRVDAACMDDQASGITERSTAVGLGMREQFSKLGLEKTDMYSSPLTRTSQTSSLLFAEPIANQDFLYQCNKDFVKDAIATKTPGRNLVLVTHSSCMDEVNGSLAYAEVDYNYGAAVFLNVESTTKQDIIGFIDNDDWLQTLTPRS</sequence>
<evidence type="ECO:0000313" key="3">
    <source>
        <dbReference type="Proteomes" id="UP001212189"/>
    </source>
</evidence>
<dbReference type="Gene3D" id="3.40.50.1240">
    <property type="entry name" value="Phosphoglycerate mutase-like"/>
    <property type="match status" value="1"/>
</dbReference>
<evidence type="ECO:0000313" key="2">
    <source>
        <dbReference type="EMBL" id="WBE24281.1"/>
    </source>
</evidence>
<feature type="chain" id="PRO_5042269520" evidence="1">
    <location>
        <begin position="38"/>
        <end position="219"/>
    </location>
</feature>
<dbReference type="EMBL" id="CP114976">
    <property type="protein sequence ID" value="WBE24281.1"/>
    <property type="molecule type" value="Genomic_DNA"/>
</dbReference>
<feature type="signal peptide" evidence="1">
    <location>
        <begin position="1"/>
        <end position="37"/>
    </location>
</feature>
<proteinExistence type="predicted"/>
<dbReference type="SUPFAM" id="SSF53254">
    <property type="entry name" value="Phosphoglycerate mutase-like"/>
    <property type="match status" value="1"/>
</dbReference>
<gene>
    <name evidence="2" type="ORF">O6P33_07790</name>
</gene>
<keyword evidence="1" id="KW-0732">Signal</keyword>
<dbReference type="KEGG" id="dce:O6P33_07790"/>
<protein>
    <submittedName>
        <fullName evidence="2">Histidine phosphatase family protein</fullName>
    </submittedName>
</protein>
<dbReference type="InterPro" id="IPR029033">
    <property type="entry name" value="His_PPase_superfam"/>
</dbReference>
<reference evidence="2 3" key="1">
    <citation type="submission" date="2022-12" db="EMBL/GenBank/DDBJ databases">
        <title>Coexistence and Characterization of a Novel Tigecycline Resistance gene tet(X) variant and blaNDM-1 in a Pseudomonas caeni Isolate of Chicken Origin.</title>
        <authorList>
            <person name="Lu X."/>
            <person name="Zhang L."/>
            <person name="Li R."/>
            <person name="Wang Z."/>
        </authorList>
    </citation>
    <scope>NUCLEOTIDE SEQUENCE [LARGE SCALE GENOMIC DNA]</scope>
    <source>
        <strain evidence="2 3">CE14</strain>
    </source>
</reference>
<dbReference type="Proteomes" id="UP001212189">
    <property type="component" value="Chromosome"/>
</dbReference>
<dbReference type="AlphaFoldDB" id="A0AAF0AJE7"/>
<keyword evidence="3" id="KW-1185">Reference proteome</keyword>
<dbReference type="RefSeq" id="WP_269817223.1">
    <property type="nucleotide sequence ID" value="NZ_CP114976.1"/>
</dbReference>
<name>A0AAF0AJE7_9GAMM</name>
<organism evidence="2 3">
    <name type="scientific">Denitrificimonas caeni</name>
    <dbReference type="NCBI Taxonomy" id="521720"/>
    <lineage>
        <taxon>Bacteria</taxon>
        <taxon>Pseudomonadati</taxon>
        <taxon>Pseudomonadota</taxon>
        <taxon>Gammaproteobacteria</taxon>
        <taxon>Pseudomonadales</taxon>
        <taxon>Pseudomonadaceae</taxon>
        <taxon>Denitrificimonas</taxon>
    </lineage>
</organism>
<evidence type="ECO:0000256" key="1">
    <source>
        <dbReference type="SAM" id="SignalP"/>
    </source>
</evidence>
<accession>A0AAF0AJE7</accession>